<organism evidence="1 2">
    <name type="scientific">Pontiella sulfatireligans</name>
    <dbReference type="NCBI Taxonomy" id="2750658"/>
    <lineage>
        <taxon>Bacteria</taxon>
        <taxon>Pseudomonadati</taxon>
        <taxon>Kiritimatiellota</taxon>
        <taxon>Kiritimatiellia</taxon>
        <taxon>Kiritimatiellales</taxon>
        <taxon>Pontiellaceae</taxon>
        <taxon>Pontiella</taxon>
    </lineage>
</organism>
<dbReference type="EMBL" id="CAAHFH010000001">
    <property type="protein sequence ID" value="VGO20472.1"/>
    <property type="molecule type" value="Genomic_DNA"/>
</dbReference>
<keyword evidence="2" id="KW-1185">Reference proteome</keyword>
<name>A0A6C2UJR3_9BACT</name>
<evidence type="ECO:0000313" key="2">
    <source>
        <dbReference type="Proteomes" id="UP000346198"/>
    </source>
</evidence>
<gene>
    <name evidence="1" type="ORF">SCARR_02535</name>
</gene>
<accession>A0A6C2UJR3</accession>
<proteinExistence type="predicted"/>
<dbReference type="AlphaFoldDB" id="A0A6C2UJR3"/>
<protein>
    <submittedName>
        <fullName evidence="1">Uncharacterized protein</fullName>
    </submittedName>
</protein>
<dbReference type="Proteomes" id="UP000346198">
    <property type="component" value="Unassembled WGS sequence"/>
</dbReference>
<evidence type="ECO:0000313" key="1">
    <source>
        <dbReference type="EMBL" id="VGO20472.1"/>
    </source>
</evidence>
<sequence length="55" mass="6427">MELIPRTVSINAVKWVNEQTHTNKPRRLNNVQSKEQVEVDGTSDFNWIGMNFLQL</sequence>
<reference evidence="1 2" key="1">
    <citation type="submission" date="2019-04" db="EMBL/GenBank/DDBJ databases">
        <authorList>
            <person name="Van Vliet M D."/>
        </authorList>
    </citation>
    <scope>NUCLEOTIDE SEQUENCE [LARGE SCALE GENOMIC DNA]</scope>
    <source>
        <strain evidence="1 2">F21</strain>
    </source>
</reference>